<name>A0A7J8HSI3_ROUAE</name>
<proteinExistence type="predicted"/>
<sequence>MHHLYTALCLPPKVKSLSIAIYLAPFTLTYLCPPLFPLVPTNPQSMFMSLSLSHSFVAFGFTPHMSEIYHTVLNFFQLISLSMIISKSIHVVTNGSISSLHTANIPLCIYTTASLPSHLSKDTSVIQCLGHCE</sequence>
<evidence type="ECO:0000313" key="2">
    <source>
        <dbReference type="Proteomes" id="UP000593571"/>
    </source>
</evidence>
<comment type="caution">
    <text evidence="1">The sequence shown here is derived from an EMBL/GenBank/DDBJ whole genome shotgun (WGS) entry which is preliminary data.</text>
</comment>
<protein>
    <submittedName>
        <fullName evidence="1">Uncharacterized protein</fullName>
    </submittedName>
</protein>
<gene>
    <name evidence="1" type="ORF">HJG63_011131</name>
</gene>
<accession>A0A7J8HSI3</accession>
<dbReference type="Proteomes" id="UP000593571">
    <property type="component" value="Unassembled WGS sequence"/>
</dbReference>
<keyword evidence="2" id="KW-1185">Reference proteome</keyword>
<dbReference type="AlphaFoldDB" id="A0A7J8HSI3"/>
<dbReference type="EMBL" id="JACASE010000004">
    <property type="protein sequence ID" value="KAF6475038.1"/>
    <property type="molecule type" value="Genomic_DNA"/>
</dbReference>
<organism evidence="1 2">
    <name type="scientific">Rousettus aegyptiacus</name>
    <name type="common">Egyptian fruit bat</name>
    <name type="synonym">Pteropus aegyptiacus</name>
    <dbReference type="NCBI Taxonomy" id="9407"/>
    <lineage>
        <taxon>Eukaryota</taxon>
        <taxon>Metazoa</taxon>
        <taxon>Chordata</taxon>
        <taxon>Craniata</taxon>
        <taxon>Vertebrata</taxon>
        <taxon>Euteleostomi</taxon>
        <taxon>Mammalia</taxon>
        <taxon>Eutheria</taxon>
        <taxon>Laurasiatheria</taxon>
        <taxon>Chiroptera</taxon>
        <taxon>Yinpterochiroptera</taxon>
        <taxon>Pteropodoidea</taxon>
        <taxon>Pteropodidae</taxon>
        <taxon>Rousettinae</taxon>
        <taxon>Rousettus</taxon>
    </lineage>
</organism>
<reference evidence="1 2" key="1">
    <citation type="journal article" date="2020" name="Nature">
        <title>Six reference-quality genomes reveal evolution of bat adaptations.</title>
        <authorList>
            <person name="Jebb D."/>
            <person name="Huang Z."/>
            <person name="Pippel M."/>
            <person name="Hughes G.M."/>
            <person name="Lavrichenko K."/>
            <person name="Devanna P."/>
            <person name="Winkler S."/>
            <person name="Jermiin L.S."/>
            <person name="Skirmuntt E.C."/>
            <person name="Katzourakis A."/>
            <person name="Burkitt-Gray L."/>
            <person name="Ray D.A."/>
            <person name="Sullivan K.A.M."/>
            <person name="Roscito J.G."/>
            <person name="Kirilenko B.M."/>
            <person name="Davalos L.M."/>
            <person name="Corthals A.P."/>
            <person name="Power M.L."/>
            <person name="Jones G."/>
            <person name="Ransome R.D."/>
            <person name="Dechmann D.K.N."/>
            <person name="Locatelli A.G."/>
            <person name="Puechmaille S.J."/>
            <person name="Fedrigo O."/>
            <person name="Jarvis E.D."/>
            <person name="Hiller M."/>
            <person name="Vernes S.C."/>
            <person name="Myers E.W."/>
            <person name="Teeling E.C."/>
        </authorList>
    </citation>
    <scope>NUCLEOTIDE SEQUENCE [LARGE SCALE GENOMIC DNA]</scope>
    <source>
        <strain evidence="1">MRouAeg1</strain>
        <tissue evidence="1">Muscle</tissue>
    </source>
</reference>
<evidence type="ECO:0000313" key="1">
    <source>
        <dbReference type="EMBL" id="KAF6475038.1"/>
    </source>
</evidence>